<dbReference type="RefSeq" id="WP_180156035.1">
    <property type="nucleotide sequence ID" value="NZ_JACCEM010000006.1"/>
</dbReference>
<sequence>MTPTPPVLRFGLAANRLHHETYGAAIFRWLEQSAVGIRELGLELYTVGRTLDAIERSDLLKGYPGLIRYPYGREGGLMKLVARVTEGAGDERPFDGAIYLIDPVDPSSIFPEALALKRQCITHGRPFISTLMGAVEWIEVERLCRGLAPDPKLDPIFDFSRQTLALIAHDALKDQMVEYAARHFDLLSRFAHRVGTGTTSRRLNELAWSRGWPADRPWVQPYLSGPLGGDAQIAELVLEERCQRVIFFEDPHVARQHEADIQLLERAVRVVTDKACCIASPAVAGKWAEAVERRG</sequence>
<accession>A0A853G351</accession>
<name>A0A853G351_9BURK</name>
<keyword evidence="3" id="KW-1185">Reference proteome</keyword>
<dbReference type="PROSITE" id="PS01335">
    <property type="entry name" value="METHYLGLYOXAL_SYNTH"/>
    <property type="match status" value="1"/>
</dbReference>
<organism evidence="2 3">
    <name type="scientific">Parapusillimonas granuli</name>
    <dbReference type="NCBI Taxonomy" id="380911"/>
    <lineage>
        <taxon>Bacteria</taxon>
        <taxon>Pseudomonadati</taxon>
        <taxon>Pseudomonadota</taxon>
        <taxon>Betaproteobacteria</taxon>
        <taxon>Burkholderiales</taxon>
        <taxon>Alcaligenaceae</taxon>
        <taxon>Parapusillimonas</taxon>
    </lineage>
</organism>
<dbReference type="Gene3D" id="3.40.50.1380">
    <property type="entry name" value="Methylglyoxal synthase-like domain"/>
    <property type="match status" value="2"/>
</dbReference>
<evidence type="ECO:0000256" key="1">
    <source>
        <dbReference type="ARBA" id="ARBA00023239"/>
    </source>
</evidence>
<dbReference type="EMBL" id="JACCEM010000006">
    <property type="protein sequence ID" value="NYT50272.1"/>
    <property type="molecule type" value="Genomic_DNA"/>
</dbReference>
<dbReference type="GO" id="GO:0005829">
    <property type="term" value="C:cytosol"/>
    <property type="evidence" value="ECO:0007669"/>
    <property type="project" value="TreeGrafter"/>
</dbReference>
<dbReference type="GO" id="GO:0019242">
    <property type="term" value="P:methylglyoxal biosynthetic process"/>
    <property type="evidence" value="ECO:0007669"/>
    <property type="project" value="InterPro"/>
</dbReference>
<dbReference type="InterPro" id="IPR004363">
    <property type="entry name" value="Methylgl_synth"/>
</dbReference>
<proteinExistence type="predicted"/>
<protein>
    <submittedName>
        <fullName evidence="2">Methylglyoxal synthase</fullName>
    </submittedName>
</protein>
<dbReference type="InterPro" id="IPR036914">
    <property type="entry name" value="MGS-like_dom_sf"/>
</dbReference>
<dbReference type="AlphaFoldDB" id="A0A853G351"/>
<dbReference type="SUPFAM" id="SSF52335">
    <property type="entry name" value="Methylglyoxal synthase-like"/>
    <property type="match status" value="2"/>
</dbReference>
<dbReference type="PANTHER" id="PTHR30492">
    <property type="entry name" value="METHYLGLYOXAL SYNTHASE"/>
    <property type="match status" value="1"/>
</dbReference>
<evidence type="ECO:0000313" key="3">
    <source>
        <dbReference type="Proteomes" id="UP000559809"/>
    </source>
</evidence>
<dbReference type="GO" id="GO:0008929">
    <property type="term" value="F:methylglyoxal synthase activity"/>
    <property type="evidence" value="ECO:0007669"/>
    <property type="project" value="InterPro"/>
</dbReference>
<comment type="caution">
    <text evidence="2">The sequence shown here is derived from an EMBL/GenBank/DDBJ whole genome shotgun (WGS) entry which is preliminary data.</text>
</comment>
<evidence type="ECO:0000313" key="2">
    <source>
        <dbReference type="EMBL" id="NYT50272.1"/>
    </source>
</evidence>
<keyword evidence="1" id="KW-0456">Lyase</keyword>
<dbReference type="InterPro" id="IPR018148">
    <property type="entry name" value="Methylglyoxal_synth_AS"/>
</dbReference>
<gene>
    <name evidence="2" type="ORF">H0A72_13215</name>
</gene>
<reference evidence="2 3" key="1">
    <citation type="submission" date="2020-07" db="EMBL/GenBank/DDBJ databases">
        <title>Taxonomic revisions and descriptions of new bacterial species based on genomic comparisons in the high-G+C-content subgroup of the family Alcaligenaceae.</title>
        <authorList>
            <person name="Szabo A."/>
            <person name="Felfoldi T."/>
        </authorList>
    </citation>
    <scope>NUCLEOTIDE SEQUENCE [LARGE SCALE GENOMIC DNA]</scope>
    <source>
        <strain evidence="2 3">LMG 24012</strain>
    </source>
</reference>
<dbReference type="Proteomes" id="UP000559809">
    <property type="component" value="Unassembled WGS sequence"/>
</dbReference>
<dbReference type="PANTHER" id="PTHR30492:SF0">
    <property type="entry name" value="METHYLGLYOXAL SYNTHASE"/>
    <property type="match status" value="1"/>
</dbReference>